<protein>
    <submittedName>
        <fullName evidence="1">Uncharacterized protein</fullName>
    </submittedName>
</protein>
<name>A0AA47N9G9_MERPO</name>
<dbReference type="InterPro" id="IPR043502">
    <property type="entry name" value="DNA/RNA_pol_sf"/>
</dbReference>
<dbReference type="PANTHER" id="PTHR47331">
    <property type="entry name" value="PHD-TYPE DOMAIN-CONTAINING PROTEIN"/>
    <property type="match status" value="1"/>
</dbReference>
<evidence type="ECO:0000313" key="2">
    <source>
        <dbReference type="Proteomes" id="UP001174136"/>
    </source>
</evidence>
<accession>A0AA47N9G9</accession>
<dbReference type="Proteomes" id="UP001174136">
    <property type="component" value="Unassembled WGS sequence"/>
</dbReference>
<dbReference type="EMBL" id="JAOPHQ010000581">
    <property type="protein sequence ID" value="KAK0154149.1"/>
    <property type="molecule type" value="Genomic_DNA"/>
</dbReference>
<proteinExistence type="predicted"/>
<sequence>MWMRLIATTCAFFCWKQGDLNSPPREFRMKVHLFGAASSPGCANFGMKHLAKENGDLYPKGSQFIMRDFYVDDGLTSAGSTEEAVQLAREARELCAMGGLRLHKFVSNERES</sequence>
<comment type="caution">
    <text evidence="1">The sequence shown here is derived from an EMBL/GenBank/DDBJ whole genome shotgun (WGS) entry which is preliminary data.</text>
</comment>
<reference evidence="1" key="1">
    <citation type="journal article" date="2023" name="Front. Mar. Sci.">
        <title>A new Merluccius polli reference genome to investigate the effects of global change in West African waters.</title>
        <authorList>
            <person name="Mateo J.L."/>
            <person name="Blanco-Fernandez C."/>
            <person name="Garcia-Vazquez E."/>
            <person name="Machado-Schiaffino G."/>
        </authorList>
    </citation>
    <scope>NUCLEOTIDE SEQUENCE</scope>
    <source>
        <strain evidence="1">C29</strain>
        <tissue evidence="1">Fin</tissue>
    </source>
</reference>
<dbReference type="AlphaFoldDB" id="A0AA47N9G9"/>
<gene>
    <name evidence="1" type="ORF">N1851_003773</name>
</gene>
<evidence type="ECO:0000313" key="1">
    <source>
        <dbReference type="EMBL" id="KAK0154149.1"/>
    </source>
</evidence>
<organism evidence="1 2">
    <name type="scientific">Merluccius polli</name>
    <name type="common">Benguela hake</name>
    <name type="synonym">Merluccius cadenati</name>
    <dbReference type="NCBI Taxonomy" id="89951"/>
    <lineage>
        <taxon>Eukaryota</taxon>
        <taxon>Metazoa</taxon>
        <taxon>Chordata</taxon>
        <taxon>Craniata</taxon>
        <taxon>Vertebrata</taxon>
        <taxon>Euteleostomi</taxon>
        <taxon>Actinopterygii</taxon>
        <taxon>Neopterygii</taxon>
        <taxon>Teleostei</taxon>
        <taxon>Neoteleostei</taxon>
        <taxon>Acanthomorphata</taxon>
        <taxon>Zeiogadaria</taxon>
        <taxon>Gadariae</taxon>
        <taxon>Gadiformes</taxon>
        <taxon>Gadoidei</taxon>
        <taxon>Merlucciidae</taxon>
        <taxon>Merluccius</taxon>
    </lineage>
</organism>
<dbReference type="PANTHER" id="PTHR47331:SF5">
    <property type="entry name" value="RIBONUCLEASE H"/>
    <property type="match status" value="1"/>
</dbReference>
<keyword evidence="2" id="KW-1185">Reference proteome</keyword>
<dbReference type="SUPFAM" id="SSF56672">
    <property type="entry name" value="DNA/RNA polymerases"/>
    <property type="match status" value="1"/>
</dbReference>